<dbReference type="EMBL" id="JAVDRD010000011">
    <property type="protein sequence ID" value="MDR6512651.1"/>
    <property type="molecule type" value="Genomic_DNA"/>
</dbReference>
<evidence type="ECO:0000313" key="3">
    <source>
        <dbReference type="Proteomes" id="UP001184150"/>
    </source>
</evidence>
<comment type="caution">
    <text evidence="2">The sequence shown here is derived from an EMBL/GenBank/DDBJ whole genome shotgun (WGS) entry which is preliminary data.</text>
</comment>
<feature type="chain" id="PRO_5046471148" evidence="1">
    <location>
        <begin position="17"/>
        <end position="101"/>
    </location>
</feature>
<dbReference type="RefSeq" id="WP_108350170.1">
    <property type="nucleotide sequence ID" value="NZ_JAVDRD010000011.1"/>
</dbReference>
<name>A0ABU1MQN8_9SPHN</name>
<protein>
    <submittedName>
        <fullName evidence="2">Uncharacterized protein</fullName>
    </submittedName>
</protein>
<evidence type="ECO:0000256" key="1">
    <source>
        <dbReference type="SAM" id="SignalP"/>
    </source>
</evidence>
<reference evidence="2 3" key="1">
    <citation type="submission" date="2023-07" db="EMBL/GenBank/DDBJ databases">
        <title>Sorghum-associated microbial communities from plants grown in Nebraska, USA.</title>
        <authorList>
            <person name="Schachtman D."/>
        </authorList>
    </citation>
    <scope>NUCLEOTIDE SEQUENCE [LARGE SCALE GENOMIC DNA]</scope>
    <source>
        <strain evidence="2 3">DS1027</strain>
    </source>
</reference>
<accession>A0ABU1MQN8</accession>
<evidence type="ECO:0000313" key="2">
    <source>
        <dbReference type="EMBL" id="MDR6512651.1"/>
    </source>
</evidence>
<proteinExistence type="predicted"/>
<keyword evidence="3" id="KW-1185">Reference proteome</keyword>
<dbReference type="Proteomes" id="UP001184150">
    <property type="component" value="Unassembled WGS sequence"/>
</dbReference>
<feature type="signal peptide" evidence="1">
    <location>
        <begin position="1"/>
        <end position="16"/>
    </location>
</feature>
<keyword evidence="1" id="KW-0732">Signal</keyword>
<sequence>MILASFLALATLSAPAAPLLAAPTAAAHPAPVCQGAPGRPALCRPAAVAAPVAERTDAAAGRVAVVACHPDPGKNRGCFRRTAIGTDAALAQNAVVREDAR</sequence>
<gene>
    <name evidence="2" type="ORF">J2792_003536</name>
</gene>
<organism evidence="2 3">
    <name type="scientific">Novosphingobium capsulatum</name>
    <dbReference type="NCBI Taxonomy" id="13688"/>
    <lineage>
        <taxon>Bacteria</taxon>
        <taxon>Pseudomonadati</taxon>
        <taxon>Pseudomonadota</taxon>
        <taxon>Alphaproteobacteria</taxon>
        <taxon>Sphingomonadales</taxon>
        <taxon>Sphingomonadaceae</taxon>
        <taxon>Novosphingobium</taxon>
    </lineage>
</organism>